<evidence type="ECO:0000256" key="2">
    <source>
        <dbReference type="ARBA" id="ARBA00023015"/>
    </source>
</evidence>
<evidence type="ECO:0000256" key="3">
    <source>
        <dbReference type="ARBA" id="ARBA00023082"/>
    </source>
</evidence>
<dbReference type="SUPFAM" id="SSF88946">
    <property type="entry name" value="Sigma2 domain of RNA polymerase sigma factors"/>
    <property type="match status" value="1"/>
</dbReference>
<dbReference type="InterPro" id="IPR013325">
    <property type="entry name" value="RNA_pol_sigma_r2"/>
</dbReference>
<comment type="similarity">
    <text evidence="1">Belongs to the sigma-70 factor family. ECF subfamily.</text>
</comment>
<gene>
    <name evidence="6" type="ORF">J0A69_07580</name>
</gene>
<feature type="domain" description="RNA polymerase sigma factor 70 region 4 type 2" evidence="5">
    <location>
        <begin position="105"/>
        <end position="155"/>
    </location>
</feature>
<dbReference type="RefSeq" id="WP_206585966.1">
    <property type="nucleotide sequence ID" value="NZ_JAFKCU010000002.1"/>
</dbReference>
<keyword evidence="4" id="KW-0804">Transcription</keyword>
<reference evidence="6 7" key="1">
    <citation type="submission" date="2021-03" db="EMBL/GenBank/DDBJ databases">
        <title>novel species isolated from a fishpond in China.</title>
        <authorList>
            <person name="Lu H."/>
            <person name="Cai Z."/>
        </authorList>
    </citation>
    <scope>NUCLEOTIDE SEQUENCE [LARGE SCALE GENOMIC DNA]</scope>
    <source>
        <strain evidence="6 7">YJ13C</strain>
    </source>
</reference>
<dbReference type="PANTHER" id="PTHR43133:SF46">
    <property type="entry name" value="RNA POLYMERASE SIGMA-70 FACTOR ECF SUBFAMILY"/>
    <property type="match status" value="1"/>
</dbReference>
<protein>
    <submittedName>
        <fullName evidence="6">Sigma-70 family RNA polymerase sigma factor</fullName>
    </submittedName>
</protein>
<evidence type="ECO:0000256" key="4">
    <source>
        <dbReference type="ARBA" id="ARBA00023163"/>
    </source>
</evidence>
<evidence type="ECO:0000259" key="5">
    <source>
        <dbReference type="Pfam" id="PF08281"/>
    </source>
</evidence>
<dbReference type="PANTHER" id="PTHR43133">
    <property type="entry name" value="RNA POLYMERASE ECF-TYPE SIGMA FACTO"/>
    <property type="match status" value="1"/>
</dbReference>
<accession>A0ABS3CE35</accession>
<dbReference type="Pfam" id="PF08281">
    <property type="entry name" value="Sigma70_r4_2"/>
    <property type="match status" value="1"/>
</dbReference>
<proteinExistence type="inferred from homology"/>
<keyword evidence="3" id="KW-0731">Sigma factor</keyword>
<keyword evidence="2" id="KW-0805">Transcription regulation</keyword>
<evidence type="ECO:0000256" key="1">
    <source>
        <dbReference type="ARBA" id="ARBA00010641"/>
    </source>
</evidence>
<dbReference type="SUPFAM" id="SSF88659">
    <property type="entry name" value="Sigma3 and sigma4 domains of RNA polymerase sigma factors"/>
    <property type="match status" value="1"/>
</dbReference>
<organism evidence="6 7">
    <name type="scientific">Algoriphagus pacificus</name>
    <dbReference type="NCBI Taxonomy" id="2811234"/>
    <lineage>
        <taxon>Bacteria</taxon>
        <taxon>Pseudomonadati</taxon>
        <taxon>Bacteroidota</taxon>
        <taxon>Cytophagia</taxon>
        <taxon>Cytophagales</taxon>
        <taxon>Cyclobacteriaceae</taxon>
        <taxon>Algoriphagus</taxon>
    </lineage>
</organism>
<dbReference type="InterPro" id="IPR013249">
    <property type="entry name" value="RNA_pol_sigma70_r4_t2"/>
</dbReference>
<evidence type="ECO:0000313" key="6">
    <source>
        <dbReference type="EMBL" id="MBN7815282.1"/>
    </source>
</evidence>
<dbReference type="NCBIfam" id="TIGR02937">
    <property type="entry name" value="sigma70-ECF"/>
    <property type="match status" value="1"/>
</dbReference>
<dbReference type="Gene3D" id="1.10.10.10">
    <property type="entry name" value="Winged helix-like DNA-binding domain superfamily/Winged helix DNA-binding domain"/>
    <property type="match status" value="1"/>
</dbReference>
<dbReference type="Proteomes" id="UP000664480">
    <property type="component" value="Unassembled WGS sequence"/>
</dbReference>
<comment type="caution">
    <text evidence="6">The sequence shown here is derived from an EMBL/GenBank/DDBJ whole genome shotgun (WGS) entry which is preliminary data.</text>
</comment>
<dbReference type="Gene3D" id="1.10.1740.10">
    <property type="match status" value="1"/>
</dbReference>
<evidence type="ECO:0000313" key="7">
    <source>
        <dbReference type="Proteomes" id="UP000664480"/>
    </source>
</evidence>
<name>A0ABS3CE35_9BACT</name>
<dbReference type="InterPro" id="IPR039425">
    <property type="entry name" value="RNA_pol_sigma-70-like"/>
</dbReference>
<dbReference type="InterPro" id="IPR014284">
    <property type="entry name" value="RNA_pol_sigma-70_dom"/>
</dbReference>
<dbReference type="InterPro" id="IPR036388">
    <property type="entry name" value="WH-like_DNA-bd_sf"/>
</dbReference>
<dbReference type="EMBL" id="JAFKCU010000002">
    <property type="protein sequence ID" value="MBN7815282.1"/>
    <property type="molecule type" value="Genomic_DNA"/>
</dbReference>
<sequence>MQPLQNKVQFEQLFKDNWELMYQSALYKLKDPSLAEDIVQDIFLDLWKRKDKLVLQSEIKVYLLTAVKYSVMKCLDEVAKRQESQLEIASGFYSEEVLSFEEIYNEIEVAIEKIPPKARMVFKMNKLEGMNVNEIAEKLQLSPQTVHNQLSKSMKILRGELKHIAPLISMIFLN</sequence>
<keyword evidence="7" id="KW-1185">Reference proteome</keyword>
<dbReference type="InterPro" id="IPR013324">
    <property type="entry name" value="RNA_pol_sigma_r3/r4-like"/>
</dbReference>